<dbReference type="OMA" id="SANTNYW"/>
<evidence type="ECO:0000313" key="3">
    <source>
        <dbReference type="Proteomes" id="UP000030104"/>
    </source>
</evidence>
<dbReference type="AlphaFoldDB" id="A0A0A2LEM0"/>
<dbReference type="PhylomeDB" id="A0A0A2LEM0"/>
<dbReference type="EMBL" id="JQGA01000118">
    <property type="protein sequence ID" value="KGO77631.1"/>
    <property type="molecule type" value="Genomic_DNA"/>
</dbReference>
<feature type="compositionally biased region" description="Basic and acidic residues" evidence="1">
    <location>
        <begin position="77"/>
        <end position="86"/>
    </location>
</feature>
<proteinExistence type="predicted"/>
<sequence length="144" mass="15474">MSSPFKSDSKLSELKPSDARLLIYGSLCHDRKIDFDKLASLTGMKKTSANTNYWRAKNHLEQILDANAGSDSGAVRPKGDDAKSEDTDAGQPKKTGSGAKRGAAQGPSTKKESSKRRKTVAKTASEVVKSAQDEQAADDTDRTE</sequence>
<name>A0A0A2LEM0_PENIT</name>
<evidence type="ECO:0000313" key="2">
    <source>
        <dbReference type="EMBL" id="KGO77631.1"/>
    </source>
</evidence>
<evidence type="ECO:0000256" key="1">
    <source>
        <dbReference type="SAM" id="MobiDB-lite"/>
    </source>
</evidence>
<keyword evidence="3" id="KW-1185">Reference proteome</keyword>
<comment type="caution">
    <text evidence="2">The sequence shown here is derived from an EMBL/GenBank/DDBJ whole genome shotgun (WGS) entry which is preliminary data.</text>
</comment>
<reference evidence="2 3" key="1">
    <citation type="journal article" date="2015" name="Mol. Plant Microbe Interact.">
        <title>Genome, transcriptome, and functional analyses of Penicillium expansum provide new insights into secondary metabolism and pathogenicity.</title>
        <authorList>
            <person name="Ballester A.R."/>
            <person name="Marcet-Houben M."/>
            <person name="Levin E."/>
            <person name="Sela N."/>
            <person name="Selma-Lazaro C."/>
            <person name="Carmona L."/>
            <person name="Wisniewski M."/>
            <person name="Droby S."/>
            <person name="Gonzalez-Candelas L."/>
            <person name="Gabaldon T."/>
        </authorList>
    </citation>
    <scope>NUCLEOTIDE SEQUENCE [LARGE SCALE GENOMIC DNA]</scope>
    <source>
        <strain evidence="2 3">PHI-1</strain>
    </source>
</reference>
<dbReference type="HOGENOM" id="CLU_1797118_0_0_1"/>
<protein>
    <submittedName>
        <fullName evidence="2">Uncharacterized protein</fullName>
    </submittedName>
</protein>
<accession>A0A0A2LEM0</accession>
<gene>
    <name evidence="2" type="ORF">PITC_074570</name>
</gene>
<dbReference type="OrthoDB" id="4363403at2759"/>
<feature type="region of interest" description="Disordered" evidence="1">
    <location>
        <begin position="65"/>
        <end position="144"/>
    </location>
</feature>
<organism evidence="2 3">
    <name type="scientific">Penicillium italicum</name>
    <name type="common">Blue mold</name>
    <dbReference type="NCBI Taxonomy" id="40296"/>
    <lineage>
        <taxon>Eukaryota</taxon>
        <taxon>Fungi</taxon>
        <taxon>Dikarya</taxon>
        <taxon>Ascomycota</taxon>
        <taxon>Pezizomycotina</taxon>
        <taxon>Eurotiomycetes</taxon>
        <taxon>Eurotiomycetidae</taxon>
        <taxon>Eurotiales</taxon>
        <taxon>Aspergillaceae</taxon>
        <taxon>Penicillium</taxon>
    </lineage>
</organism>
<dbReference type="Proteomes" id="UP000030104">
    <property type="component" value="Unassembled WGS sequence"/>
</dbReference>